<dbReference type="InterPro" id="IPR055673">
    <property type="entry name" value="DUF7249"/>
</dbReference>
<dbReference type="EMBL" id="BARS01058292">
    <property type="protein sequence ID" value="GAG47168.1"/>
    <property type="molecule type" value="Genomic_DNA"/>
</dbReference>
<accession>X0YEQ9</accession>
<gene>
    <name evidence="1" type="ORF">S01H1_85083</name>
</gene>
<proteinExistence type="predicted"/>
<feature type="non-terminal residue" evidence="1">
    <location>
        <position position="100"/>
    </location>
</feature>
<evidence type="ECO:0000313" key="1">
    <source>
        <dbReference type="EMBL" id="GAG47168.1"/>
    </source>
</evidence>
<name>X0YEQ9_9ZZZZ</name>
<reference evidence="1" key="1">
    <citation type="journal article" date="2014" name="Front. Microbiol.">
        <title>High frequency of phylogenetically diverse reductive dehalogenase-homologous genes in deep subseafloor sedimentary metagenomes.</title>
        <authorList>
            <person name="Kawai M."/>
            <person name="Futagami T."/>
            <person name="Toyoda A."/>
            <person name="Takaki Y."/>
            <person name="Nishi S."/>
            <person name="Hori S."/>
            <person name="Arai W."/>
            <person name="Tsubouchi T."/>
            <person name="Morono Y."/>
            <person name="Uchiyama I."/>
            <person name="Ito T."/>
            <person name="Fujiyama A."/>
            <person name="Inagaki F."/>
            <person name="Takami H."/>
        </authorList>
    </citation>
    <scope>NUCLEOTIDE SEQUENCE</scope>
    <source>
        <strain evidence="1">Expedition CK06-06</strain>
    </source>
</reference>
<sequence>MTYNGWRNHETWCVYLHITNEEGSYNYWMEAAQNAWKEAPHDAGTGDPWTVSETARFRLADRLKYDHEEMVGSVFEEASRNLLWLDLLQSALSDVEWAEI</sequence>
<comment type="caution">
    <text evidence="1">The sequence shown here is derived from an EMBL/GenBank/DDBJ whole genome shotgun (WGS) entry which is preliminary data.</text>
</comment>
<dbReference type="AlphaFoldDB" id="X0YEQ9"/>
<dbReference type="Pfam" id="PF23907">
    <property type="entry name" value="DUF7249"/>
    <property type="match status" value="1"/>
</dbReference>
<protein>
    <submittedName>
        <fullName evidence="1">Uncharacterized protein</fullName>
    </submittedName>
</protein>
<organism evidence="1">
    <name type="scientific">marine sediment metagenome</name>
    <dbReference type="NCBI Taxonomy" id="412755"/>
    <lineage>
        <taxon>unclassified sequences</taxon>
        <taxon>metagenomes</taxon>
        <taxon>ecological metagenomes</taxon>
    </lineage>
</organism>